<keyword evidence="7" id="KW-0175">Coiled coil</keyword>
<dbReference type="OrthoDB" id="205794at2759"/>
<keyword evidence="6" id="KW-0539">Nucleus</keyword>
<organism evidence="8 9">
    <name type="scientific">Cytospora mali</name>
    <name type="common">Apple Valsa canker fungus</name>
    <name type="synonym">Valsa mali</name>
    <dbReference type="NCBI Taxonomy" id="578113"/>
    <lineage>
        <taxon>Eukaryota</taxon>
        <taxon>Fungi</taxon>
        <taxon>Dikarya</taxon>
        <taxon>Ascomycota</taxon>
        <taxon>Pezizomycotina</taxon>
        <taxon>Sordariomycetes</taxon>
        <taxon>Sordariomycetidae</taxon>
        <taxon>Diaporthales</taxon>
        <taxon>Cytosporaceae</taxon>
        <taxon>Cytospora</taxon>
    </lineage>
</organism>
<evidence type="ECO:0000256" key="5">
    <source>
        <dbReference type="ARBA" id="ARBA00023187"/>
    </source>
</evidence>
<name>A0A194WA52_CYTMA</name>
<feature type="coiled-coil region" evidence="7">
    <location>
        <begin position="137"/>
        <end position="171"/>
    </location>
</feature>
<evidence type="ECO:0000313" key="9">
    <source>
        <dbReference type="Proteomes" id="UP000078559"/>
    </source>
</evidence>
<comment type="similarity">
    <text evidence="2">Belongs to the SPF27 family.</text>
</comment>
<sequence>MPSITTVHESLPYIDTEPTPEERAAAEALISLERSAVPDDPYHALLPPPITPNFTPAIQAELDRIAASPDPTKPTPLRAIDLSRYEAPDIADPSTAGREELEPALAQAYTAMSYLGARRQNLALLDSYGKNAWLVGNWHLEAELRSLEREVADARREIDLVTIRRQRVQEEVGSEIRGLDETWRRGVGRVLETEVAAEGVRREVLEVQRELAQRAQAEA</sequence>
<keyword evidence="3" id="KW-0507">mRNA processing</keyword>
<keyword evidence="9" id="KW-1185">Reference proteome</keyword>
<protein>
    <submittedName>
        <fullName evidence="8">Pre-mRNA-splicing factor SPF27</fullName>
    </submittedName>
</protein>
<dbReference type="PANTHER" id="PTHR13296:SF0">
    <property type="entry name" value="PRE-MRNA-SPLICING FACTOR SPF27"/>
    <property type="match status" value="1"/>
</dbReference>
<gene>
    <name evidence="8" type="ORF">VM1G_08330</name>
</gene>
<proteinExistence type="inferred from homology"/>
<comment type="subcellular location">
    <subcellularLocation>
        <location evidence="1">Nucleus</location>
    </subcellularLocation>
</comment>
<dbReference type="AlphaFoldDB" id="A0A194WA52"/>
<dbReference type="GO" id="GO:0000974">
    <property type="term" value="C:Prp19 complex"/>
    <property type="evidence" value="ECO:0007669"/>
    <property type="project" value="TreeGrafter"/>
</dbReference>
<reference evidence="8" key="1">
    <citation type="submission" date="2014-12" db="EMBL/GenBank/DDBJ databases">
        <title>Genome Sequence of Valsa Canker Pathogens Uncovers a Specific Adaption of Colonization on Woody Bark.</title>
        <authorList>
            <person name="Yin Z."/>
            <person name="Liu H."/>
            <person name="Gao X."/>
            <person name="Li Z."/>
            <person name="Song N."/>
            <person name="Ke X."/>
            <person name="Dai Q."/>
            <person name="Wu Y."/>
            <person name="Sun Y."/>
            <person name="Xu J.-R."/>
            <person name="Kang Z.K."/>
            <person name="Wang L."/>
            <person name="Huang L."/>
        </authorList>
    </citation>
    <scope>NUCLEOTIDE SEQUENCE [LARGE SCALE GENOMIC DNA]</scope>
    <source>
        <strain evidence="8">03-8</strain>
    </source>
</reference>
<evidence type="ECO:0000256" key="3">
    <source>
        <dbReference type="ARBA" id="ARBA00022664"/>
    </source>
</evidence>
<accession>A0A194WA52</accession>
<keyword evidence="5" id="KW-0508">mRNA splicing</keyword>
<evidence type="ECO:0000256" key="2">
    <source>
        <dbReference type="ARBA" id="ARBA00010788"/>
    </source>
</evidence>
<dbReference type="Proteomes" id="UP000078559">
    <property type="component" value="Chromosome 9"/>
</dbReference>
<evidence type="ECO:0000256" key="6">
    <source>
        <dbReference type="ARBA" id="ARBA00023242"/>
    </source>
</evidence>
<dbReference type="GO" id="GO:0071013">
    <property type="term" value="C:catalytic step 2 spliceosome"/>
    <property type="evidence" value="ECO:0007669"/>
    <property type="project" value="TreeGrafter"/>
</dbReference>
<dbReference type="Pfam" id="PF05700">
    <property type="entry name" value="BCAS2"/>
    <property type="match status" value="1"/>
</dbReference>
<dbReference type="GO" id="GO:0071011">
    <property type="term" value="C:precatalytic spliceosome"/>
    <property type="evidence" value="ECO:0007669"/>
    <property type="project" value="TreeGrafter"/>
</dbReference>
<evidence type="ECO:0000256" key="7">
    <source>
        <dbReference type="SAM" id="Coils"/>
    </source>
</evidence>
<keyword evidence="4" id="KW-0747">Spliceosome</keyword>
<evidence type="ECO:0000256" key="1">
    <source>
        <dbReference type="ARBA" id="ARBA00004123"/>
    </source>
</evidence>
<dbReference type="GO" id="GO:0008380">
    <property type="term" value="P:RNA splicing"/>
    <property type="evidence" value="ECO:0007669"/>
    <property type="project" value="UniProtKB-KW"/>
</dbReference>
<dbReference type="GO" id="GO:0006397">
    <property type="term" value="P:mRNA processing"/>
    <property type="evidence" value="ECO:0007669"/>
    <property type="project" value="UniProtKB-KW"/>
</dbReference>
<evidence type="ECO:0000256" key="4">
    <source>
        <dbReference type="ARBA" id="ARBA00022728"/>
    </source>
</evidence>
<evidence type="ECO:0000313" key="8">
    <source>
        <dbReference type="EMBL" id="KUI72985.1"/>
    </source>
</evidence>
<dbReference type="EMBL" id="CM003106">
    <property type="protein sequence ID" value="KUI72985.1"/>
    <property type="molecule type" value="Genomic_DNA"/>
</dbReference>
<dbReference type="PANTHER" id="PTHR13296">
    <property type="entry name" value="BCAS2 PROTEIN"/>
    <property type="match status" value="1"/>
</dbReference>
<dbReference type="SMR" id="A0A194WA52"/>
<dbReference type="InterPro" id="IPR008409">
    <property type="entry name" value="SPF27"/>
</dbReference>